<name>A0A0H5QPT9_9EUKA</name>
<feature type="non-terminal residue" evidence="1">
    <location>
        <position position="126"/>
    </location>
</feature>
<feature type="non-terminal residue" evidence="1">
    <location>
        <position position="1"/>
    </location>
</feature>
<proteinExistence type="predicted"/>
<sequence length="126" mass="13923">EVPHPRESTLPPCLPSSPRIAIVFKPPIHTHRFDEFLNAHSKCELGEYIAPNSLVIECDQASALNAAFSLVESGLGVNVICVKEARTIGSEPPNGFRPRKFELLNKFSRYVTQAGSHRDLPAFRNG</sequence>
<reference evidence="1" key="1">
    <citation type="submission" date="2015-04" db="EMBL/GenBank/DDBJ databases">
        <title>The genome sequence of the plant pathogenic Rhizarian Plasmodiophora brassicae reveals insights in its biotrophic life cycle and the origin of chitin synthesis.</title>
        <authorList>
            <person name="Schwelm A."/>
            <person name="Fogelqvist J."/>
            <person name="Knaust A."/>
            <person name="Julke S."/>
            <person name="Lilja T."/>
            <person name="Dhandapani V."/>
            <person name="Bonilla-Rosso G."/>
            <person name="Karlsson M."/>
            <person name="Shevchenko A."/>
            <person name="Choi S.R."/>
            <person name="Kim H.G."/>
            <person name="Park J.Y."/>
            <person name="Lim Y.P."/>
            <person name="Ludwig-Muller J."/>
            <person name="Dixelius C."/>
        </authorList>
    </citation>
    <scope>NUCLEOTIDE SEQUENCE</scope>
    <source>
        <tissue evidence="1">Potato root galls</tissue>
    </source>
</reference>
<dbReference type="EMBL" id="HACM01003621">
    <property type="protein sequence ID" value="CRZ04063.1"/>
    <property type="molecule type" value="Transcribed_RNA"/>
</dbReference>
<accession>A0A0H5QPT9</accession>
<protein>
    <submittedName>
        <fullName evidence="1">Uncharacterized protein</fullName>
    </submittedName>
</protein>
<evidence type="ECO:0000313" key="1">
    <source>
        <dbReference type="EMBL" id="CRZ04063.1"/>
    </source>
</evidence>
<organism evidence="1">
    <name type="scientific">Spongospora subterranea</name>
    <dbReference type="NCBI Taxonomy" id="70186"/>
    <lineage>
        <taxon>Eukaryota</taxon>
        <taxon>Sar</taxon>
        <taxon>Rhizaria</taxon>
        <taxon>Endomyxa</taxon>
        <taxon>Phytomyxea</taxon>
        <taxon>Plasmodiophorida</taxon>
        <taxon>Plasmodiophoridae</taxon>
        <taxon>Spongospora</taxon>
    </lineage>
</organism>
<dbReference type="AlphaFoldDB" id="A0A0H5QPT9"/>